<dbReference type="InterPro" id="IPR038232">
    <property type="entry name" value="PknH-like_Extracell_sf"/>
</dbReference>
<evidence type="ECO:0000313" key="1">
    <source>
        <dbReference type="EMBL" id="GAS91971.1"/>
    </source>
</evidence>
<dbReference type="OrthoDB" id="4626583at2"/>
<reference evidence="2" key="1">
    <citation type="journal article" date="2016" name="Genome Announc.">
        <title>Draft Genome Sequences of Five Rapidly Growing Mycobacterium Species, M. thermoresistibile, M. fortuitum subsp. acetamidolyticum, M. canariasense, M. brisbanense, and M. novocastrense.</title>
        <authorList>
            <person name="Katahira K."/>
            <person name="Ogura Y."/>
            <person name="Gotoh Y."/>
            <person name="Hayashi T."/>
        </authorList>
    </citation>
    <scope>NUCLEOTIDE SEQUENCE [LARGE SCALE GENOMIC DNA]</scope>
    <source>
        <strain evidence="2">JCM15654</strain>
    </source>
</reference>
<evidence type="ECO:0000313" key="2">
    <source>
        <dbReference type="Proteomes" id="UP000069620"/>
    </source>
</evidence>
<dbReference type="AlphaFoldDB" id="A0A100W5G6"/>
<dbReference type="PROSITE" id="PS51257">
    <property type="entry name" value="PROKAR_LIPOPROTEIN"/>
    <property type="match status" value="1"/>
</dbReference>
<keyword evidence="2" id="KW-1185">Reference proteome</keyword>
<dbReference type="STRING" id="146020.RMCB_6067"/>
<organism evidence="1 2">
    <name type="scientific">Mycolicibacterium brisbanense</name>
    <dbReference type="NCBI Taxonomy" id="146020"/>
    <lineage>
        <taxon>Bacteria</taxon>
        <taxon>Bacillati</taxon>
        <taxon>Actinomycetota</taxon>
        <taxon>Actinomycetes</taxon>
        <taxon>Mycobacteriales</taxon>
        <taxon>Mycobacteriaceae</taxon>
        <taxon>Mycolicibacterium</taxon>
    </lineage>
</organism>
<sequence>MVVRVKLSDPPAAPRTVHLRVVTVSVLAAGLLSGCTDVVSGAANRAQSHPVVPARTLLLAEGTRTPAGPASQIPLGTSYFTAAQPQECTAATLFLGSPLVPPGAADHAETGYRTSGGVMMAETVSTYEEDLDIPTVVRDGSSAVSGCTTNAVGISPTGPSRAMRLDAVTTPADGVLTWAMTRPGWNCDYGLAVTSRAALVLSVCDYQPGFQMGDWAKQRRDQLLKQNV</sequence>
<comment type="caution">
    <text evidence="1">The sequence shown here is derived from an EMBL/GenBank/DDBJ whole genome shotgun (WGS) entry which is preliminary data.</text>
</comment>
<accession>A0A100W5G6</accession>
<proteinExistence type="predicted"/>
<dbReference type="EMBL" id="BCSX01000053">
    <property type="protein sequence ID" value="GAS91971.1"/>
    <property type="molecule type" value="Genomic_DNA"/>
</dbReference>
<name>A0A100W5G6_9MYCO</name>
<gene>
    <name evidence="1" type="ORF">RMCB_6067</name>
</gene>
<keyword evidence="1" id="KW-0449">Lipoprotein</keyword>
<dbReference type="Gene3D" id="3.40.1000.70">
    <property type="entry name" value="PknH-like extracellular domain"/>
    <property type="match status" value="1"/>
</dbReference>
<reference evidence="2" key="2">
    <citation type="submission" date="2016-02" db="EMBL/GenBank/DDBJ databases">
        <title>Draft genome sequence of five rapidly growing Mycobacterium species.</title>
        <authorList>
            <person name="Katahira K."/>
            <person name="Gotou Y."/>
            <person name="Iida K."/>
            <person name="Ogura Y."/>
            <person name="Hayashi T."/>
        </authorList>
    </citation>
    <scope>NUCLEOTIDE SEQUENCE [LARGE SCALE GENOMIC DNA]</scope>
    <source>
        <strain evidence="2">JCM15654</strain>
    </source>
</reference>
<protein>
    <submittedName>
        <fullName evidence="1">Lipoprotein LprH</fullName>
    </submittedName>
</protein>
<dbReference type="Proteomes" id="UP000069620">
    <property type="component" value="Unassembled WGS sequence"/>
</dbReference>